<gene>
    <name evidence="10" type="ORF">ACFFJP_15650</name>
</gene>
<dbReference type="InterPro" id="IPR050814">
    <property type="entry name" value="Myo-inositol_Transporter"/>
</dbReference>
<dbReference type="InterPro" id="IPR005829">
    <property type="entry name" value="Sugar_transporter_CS"/>
</dbReference>
<organism evidence="10 11">
    <name type="scientific">Rheinheimera tilapiae</name>
    <dbReference type="NCBI Taxonomy" id="875043"/>
    <lineage>
        <taxon>Bacteria</taxon>
        <taxon>Pseudomonadati</taxon>
        <taxon>Pseudomonadota</taxon>
        <taxon>Gammaproteobacteria</taxon>
        <taxon>Chromatiales</taxon>
        <taxon>Chromatiaceae</taxon>
        <taxon>Rheinheimera</taxon>
    </lineage>
</organism>
<keyword evidence="4 8" id="KW-0812">Transmembrane</keyword>
<dbReference type="InterPro" id="IPR003663">
    <property type="entry name" value="Sugar/inositol_transpt"/>
</dbReference>
<keyword evidence="3 7" id="KW-0813">Transport</keyword>
<evidence type="ECO:0000313" key="10">
    <source>
        <dbReference type="EMBL" id="MFC0049733.1"/>
    </source>
</evidence>
<dbReference type="PRINTS" id="PR00171">
    <property type="entry name" value="SUGRTRNSPORT"/>
</dbReference>
<dbReference type="Gene3D" id="1.20.1250.20">
    <property type="entry name" value="MFS general substrate transporter like domains"/>
    <property type="match status" value="2"/>
</dbReference>
<dbReference type="PROSITE" id="PS50850">
    <property type="entry name" value="MFS"/>
    <property type="match status" value="1"/>
</dbReference>
<dbReference type="InterPro" id="IPR020846">
    <property type="entry name" value="MFS_dom"/>
</dbReference>
<feature type="domain" description="Major facilitator superfamily (MFS) profile" evidence="9">
    <location>
        <begin position="30"/>
        <end position="472"/>
    </location>
</feature>
<feature type="transmembrane region" description="Helical" evidence="8">
    <location>
        <begin position="63"/>
        <end position="84"/>
    </location>
</feature>
<evidence type="ECO:0000256" key="5">
    <source>
        <dbReference type="ARBA" id="ARBA00022989"/>
    </source>
</evidence>
<keyword evidence="5 8" id="KW-1133">Transmembrane helix</keyword>
<feature type="transmembrane region" description="Helical" evidence="8">
    <location>
        <begin position="21"/>
        <end position="43"/>
    </location>
</feature>
<feature type="transmembrane region" description="Helical" evidence="8">
    <location>
        <begin position="120"/>
        <end position="142"/>
    </location>
</feature>
<evidence type="ECO:0000256" key="6">
    <source>
        <dbReference type="ARBA" id="ARBA00023136"/>
    </source>
</evidence>
<feature type="transmembrane region" description="Helical" evidence="8">
    <location>
        <begin position="196"/>
        <end position="215"/>
    </location>
</feature>
<dbReference type="PROSITE" id="PS00217">
    <property type="entry name" value="SUGAR_TRANSPORT_2"/>
    <property type="match status" value="1"/>
</dbReference>
<sequence length="479" mass="50603">MTLSVTGAPSRPHIVNSASSGGTLLYITFISAVAAIGGFLFGFDSGVINGTVTALSKAFQSDSVATGFNVASVLLGCALGALLAGPAADRYGRKPVMLITALVFAISAWGSGDANSAAVFIWYRLLGGLAIGAASVLVPAYISEVAPPAYRGRLATLQQLAIVLGLFAAFVSNYLIAASAGSAEALFWLGLPAWRWMFWMELLPSLLFLLGVFFIPESPRYLVAQGRLVQAQQVFSRICPGSEANQIALVQQSLAGETKPGLADFLVAGSRKVHPVIWVGIALSVFQQFVGINVVFYYGAELWQAAGFDESQSLFINIVAGTTNIISTFVAIALIDKVGRRPLLLVGSLGMFISLAVLAIIFGTAGLDAAGKLQLTDQTGLLALVTANLFVVFFGISWGPVVWVLLGEMFNNRIRGAALAVAASAQWLANFAITMTFPILLGSVGLAGAYGFYALSALISLFFVMRFVRETRGKQLEEM</sequence>
<evidence type="ECO:0000256" key="3">
    <source>
        <dbReference type="ARBA" id="ARBA00022448"/>
    </source>
</evidence>
<dbReference type="PANTHER" id="PTHR48020:SF12">
    <property type="entry name" value="PROTON MYO-INOSITOL COTRANSPORTER"/>
    <property type="match status" value="1"/>
</dbReference>
<dbReference type="Proteomes" id="UP001589813">
    <property type="component" value="Unassembled WGS sequence"/>
</dbReference>
<comment type="similarity">
    <text evidence="2 7">Belongs to the major facilitator superfamily. Sugar transporter (TC 2.A.1.1) family.</text>
</comment>
<evidence type="ECO:0000259" key="9">
    <source>
        <dbReference type="PROSITE" id="PS50850"/>
    </source>
</evidence>
<dbReference type="Pfam" id="PF00083">
    <property type="entry name" value="Sugar_tr"/>
    <property type="match status" value="1"/>
</dbReference>
<evidence type="ECO:0000256" key="4">
    <source>
        <dbReference type="ARBA" id="ARBA00022692"/>
    </source>
</evidence>
<keyword evidence="6 8" id="KW-0472">Membrane</keyword>
<feature type="transmembrane region" description="Helical" evidence="8">
    <location>
        <begin position="418"/>
        <end position="441"/>
    </location>
</feature>
<dbReference type="PROSITE" id="PS00216">
    <property type="entry name" value="SUGAR_TRANSPORT_1"/>
    <property type="match status" value="2"/>
</dbReference>
<dbReference type="NCBIfam" id="TIGR00879">
    <property type="entry name" value="SP"/>
    <property type="match status" value="1"/>
</dbReference>
<proteinExistence type="inferred from homology"/>
<feature type="transmembrane region" description="Helical" evidence="8">
    <location>
        <begin position="96"/>
        <end position="114"/>
    </location>
</feature>
<feature type="transmembrane region" description="Helical" evidence="8">
    <location>
        <begin position="342"/>
        <end position="362"/>
    </location>
</feature>
<evidence type="ECO:0000256" key="2">
    <source>
        <dbReference type="ARBA" id="ARBA00010992"/>
    </source>
</evidence>
<feature type="transmembrane region" description="Helical" evidence="8">
    <location>
        <begin position="382"/>
        <end position="406"/>
    </location>
</feature>
<dbReference type="PANTHER" id="PTHR48020">
    <property type="entry name" value="PROTON MYO-INOSITOL COTRANSPORTER"/>
    <property type="match status" value="1"/>
</dbReference>
<evidence type="ECO:0000256" key="8">
    <source>
        <dbReference type="SAM" id="Phobius"/>
    </source>
</evidence>
<dbReference type="EMBL" id="JBHLXP010000004">
    <property type="protein sequence ID" value="MFC0049733.1"/>
    <property type="molecule type" value="Genomic_DNA"/>
</dbReference>
<evidence type="ECO:0000256" key="7">
    <source>
        <dbReference type="RuleBase" id="RU003346"/>
    </source>
</evidence>
<evidence type="ECO:0000313" key="11">
    <source>
        <dbReference type="Proteomes" id="UP001589813"/>
    </source>
</evidence>
<feature type="transmembrane region" description="Helical" evidence="8">
    <location>
        <begin position="154"/>
        <end position="176"/>
    </location>
</feature>
<dbReference type="SUPFAM" id="SSF103473">
    <property type="entry name" value="MFS general substrate transporter"/>
    <property type="match status" value="1"/>
</dbReference>
<comment type="subcellular location">
    <subcellularLocation>
        <location evidence="1">Membrane</location>
        <topology evidence="1">Multi-pass membrane protein</topology>
    </subcellularLocation>
</comment>
<feature type="transmembrane region" description="Helical" evidence="8">
    <location>
        <begin position="276"/>
        <end position="299"/>
    </location>
</feature>
<accession>A0ABV6BJN7</accession>
<dbReference type="InterPro" id="IPR036259">
    <property type="entry name" value="MFS_trans_sf"/>
</dbReference>
<dbReference type="RefSeq" id="WP_377246153.1">
    <property type="nucleotide sequence ID" value="NZ_JBHLXP010000004.1"/>
</dbReference>
<comment type="caution">
    <text evidence="10">The sequence shown here is derived from an EMBL/GenBank/DDBJ whole genome shotgun (WGS) entry which is preliminary data.</text>
</comment>
<reference evidence="10 11" key="1">
    <citation type="submission" date="2024-09" db="EMBL/GenBank/DDBJ databases">
        <authorList>
            <person name="Sun Q."/>
            <person name="Mori K."/>
        </authorList>
    </citation>
    <scope>NUCLEOTIDE SEQUENCE [LARGE SCALE GENOMIC DNA]</scope>
    <source>
        <strain evidence="10 11">KCTC 23315</strain>
    </source>
</reference>
<keyword evidence="11" id="KW-1185">Reference proteome</keyword>
<evidence type="ECO:0000256" key="1">
    <source>
        <dbReference type="ARBA" id="ARBA00004141"/>
    </source>
</evidence>
<name>A0ABV6BJN7_9GAMM</name>
<protein>
    <submittedName>
        <fullName evidence="10">Sugar porter family MFS transporter</fullName>
    </submittedName>
</protein>
<feature type="transmembrane region" description="Helical" evidence="8">
    <location>
        <begin position="314"/>
        <end position="335"/>
    </location>
</feature>
<dbReference type="InterPro" id="IPR005828">
    <property type="entry name" value="MFS_sugar_transport-like"/>
</dbReference>
<feature type="transmembrane region" description="Helical" evidence="8">
    <location>
        <begin position="447"/>
        <end position="468"/>
    </location>
</feature>